<sequence>MPWSTPTLRAVRELVRDAVNASLPGADANVPNSVLRVLSDNQGALCHLTLQYVDWLSLQLLPDTAETEWLDRHGQIWLVNADGSTGRKMATLSTGTAQFQGIVDGTVIPTGTQLPSAVGLPLDYSSPNTVVTFETLEDITTSAGAPVTGNIRAVDAGSFGNLPDGSALTITPTIPGVSSVAYGHGITGGTDTETDDELRARILQRIRNPPMGGAQADYVSWALAVPGVTRAWANVEQGIGTMTVRFMMDDLRADNDGFPLPLDVAAVGAYIDKMRPVTVKDCFVAAPIKNFLDLTIADLNPNTTECQAEIEAQLKDMLFRMAAPGQTIYSAWISAAIMQAPSVISFDLVTNNDFVMPNIGSMAVLGTVLYE</sequence>
<evidence type="ECO:0000313" key="6">
    <source>
        <dbReference type="EMBL" id="UEM11976.1"/>
    </source>
</evidence>
<comment type="similarity">
    <text evidence="1">Belongs to the Mu gp47/PBSX XkdT family.</text>
</comment>
<dbReference type="InterPro" id="IPR058531">
    <property type="entry name" value="Baseplate_J_M"/>
</dbReference>
<organism evidence="5">
    <name type="scientific">Bradyrhizobium barranii subsp. barranii</name>
    <dbReference type="NCBI Taxonomy" id="2823807"/>
    <lineage>
        <taxon>Bacteria</taxon>
        <taxon>Pseudomonadati</taxon>
        <taxon>Pseudomonadota</taxon>
        <taxon>Alphaproteobacteria</taxon>
        <taxon>Hyphomicrobiales</taxon>
        <taxon>Nitrobacteraceae</taxon>
        <taxon>Bradyrhizobium</taxon>
        <taxon>Bradyrhizobium barranii</taxon>
    </lineage>
</organism>
<evidence type="ECO:0000259" key="4">
    <source>
        <dbReference type="Pfam" id="PF26079"/>
    </source>
</evidence>
<dbReference type="EMBL" id="CP086136">
    <property type="protein sequence ID" value="UEM11976.1"/>
    <property type="molecule type" value="Genomic_DNA"/>
</dbReference>
<evidence type="ECO:0000313" key="5">
    <source>
        <dbReference type="EMBL" id="MBO1868462.1"/>
    </source>
</evidence>
<evidence type="ECO:0000256" key="1">
    <source>
        <dbReference type="ARBA" id="ARBA00038087"/>
    </source>
</evidence>
<dbReference type="KEGG" id="bban:J4G43_047305"/>
<feature type="domain" description="Baseplate J-like C-terminal" evidence="4">
    <location>
        <begin position="299"/>
        <end position="368"/>
    </location>
</feature>
<reference evidence="5" key="1">
    <citation type="submission" date="2021-03" db="EMBL/GenBank/DDBJ databases">
        <title>Whole Genome Sequence of Bradyrhizobium sp. Strain 144S4.</title>
        <authorList>
            <person name="Bromfield E.S.P."/>
            <person name="Cloutier S."/>
        </authorList>
    </citation>
    <scope>NUCLEOTIDE SEQUENCE [LARGE SCALE GENOMIC DNA]</scope>
    <source>
        <strain evidence="5">144S4</strain>
    </source>
</reference>
<dbReference type="RefSeq" id="WP_208088936.1">
    <property type="nucleotide sequence ID" value="NZ_CP086136.1"/>
</dbReference>
<dbReference type="PANTHER" id="PTHR37829">
    <property type="entry name" value="PHAGE-LIKE ELEMENT PBSX PROTEIN XKDT"/>
    <property type="match status" value="1"/>
</dbReference>
<evidence type="ECO:0000259" key="3">
    <source>
        <dbReference type="Pfam" id="PF26078"/>
    </source>
</evidence>
<accession>A0A939S3P1</accession>
<dbReference type="InterPro" id="IPR006949">
    <property type="entry name" value="Barrel_Baseplate_J-like"/>
</dbReference>
<dbReference type="EMBL" id="JAGEMI010000001">
    <property type="protein sequence ID" value="MBO1868462.1"/>
    <property type="molecule type" value="Genomic_DNA"/>
</dbReference>
<feature type="domain" description="Baseplate protein J-like barrel" evidence="2">
    <location>
        <begin position="96"/>
        <end position="189"/>
    </location>
</feature>
<dbReference type="PANTHER" id="PTHR37829:SF3">
    <property type="entry name" value="PROTEIN JAYE-RELATED"/>
    <property type="match status" value="1"/>
</dbReference>
<reference evidence="6 7" key="2">
    <citation type="journal article" date="2022" name="Int. J. Syst. Evol. Microbiol.">
        <title>Strains of Bradyrhizobium barranii sp. nov. associated with legumes native to Canada are symbionts of soybeans and belong to different subspecies (subsp. barranii subsp. nov. and subsp. apii subsp. nov.) and symbiovars (sv. glycinearum and sv. septentrionale).</title>
        <authorList>
            <person name="Bromfield E.S.P."/>
            <person name="Cloutier S."/>
            <person name="Wasai-Hara S."/>
            <person name="Minamisawa K."/>
        </authorList>
    </citation>
    <scope>NUCLEOTIDE SEQUENCE [LARGE SCALE GENOMIC DNA]</scope>
    <source>
        <strain evidence="6 7">144S4</strain>
    </source>
</reference>
<feature type="domain" description="Baseplate J-like central" evidence="3">
    <location>
        <begin position="211"/>
        <end position="279"/>
    </location>
</feature>
<protein>
    <submittedName>
        <fullName evidence="5">Baseplate J/gp47 family protein</fullName>
    </submittedName>
</protein>
<dbReference type="InterPro" id="IPR058530">
    <property type="entry name" value="Baseplate_J-like_C"/>
</dbReference>
<dbReference type="Pfam" id="PF26078">
    <property type="entry name" value="Baseplate_J_M"/>
    <property type="match status" value="1"/>
</dbReference>
<dbReference type="InterPro" id="IPR052399">
    <property type="entry name" value="Phage_Baseplate_Assmbl_Protein"/>
</dbReference>
<evidence type="ECO:0000259" key="2">
    <source>
        <dbReference type="Pfam" id="PF04865"/>
    </source>
</evidence>
<dbReference type="Pfam" id="PF04865">
    <property type="entry name" value="Baseplate_J"/>
    <property type="match status" value="1"/>
</dbReference>
<evidence type="ECO:0000313" key="7">
    <source>
        <dbReference type="Proteomes" id="UP000664702"/>
    </source>
</evidence>
<proteinExistence type="inferred from homology"/>
<dbReference type="Proteomes" id="UP000664702">
    <property type="component" value="Chromosome"/>
</dbReference>
<dbReference type="Pfam" id="PF26079">
    <property type="entry name" value="Baseplate_J_C"/>
    <property type="match status" value="1"/>
</dbReference>
<name>A0A939S3P1_9BRAD</name>
<gene>
    <name evidence="6" type="ORF">J4G43_047305</name>
    <name evidence="5" type="ORF">J4G43_49010</name>
</gene>
<dbReference type="AlphaFoldDB" id="A0A939S3P1"/>